<dbReference type="Proteomes" id="UP000305751">
    <property type="component" value="Unassembled WGS sequence"/>
</dbReference>
<organism evidence="2 3">
    <name type="scientific">Bacteroides acidifaciens</name>
    <dbReference type="NCBI Taxonomy" id="85831"/>
    <lineage>
        <taxon>Bacteria</taxon>
        <taxon>Pseudomonadati</taxon>
        <taxon>Bacteroidota</taxon>
        <taxon>Bacteroidia</taxon>
        <taxon>Bacteroidales</taxon>
        <taxon>Bacteroidaceae</taxon>
        <taxon>Bacteroides</taxon>
    </lineage>
</organism>
<evidence type="ECO:0000256" key="1">
    <source>
        <dbReference type="SAM" id="MobiDB-lite"/>
    </source>
</evidence>
<dbReference type="RefSeq" id="WP_136014516.1">
    <property type="nucleotide sequence ID" value="NZ_CAJTBC010000014.1"/>
</dbReference>
<feature type="region of interest" description="Disordered" evidence="1">
    <location>
        <begin position="45"/>
        <end position="77"/>
    </location>
</feature>
<dbReference type="AlphaFoldDB" id="A0A4S2AK40"/>
<gene>
    <name evidence="2" type="ORF">E5356_12825</name>
</gene>
<name>A0A4S2AK40_9BACE</name>
<keyword evidence="3" id="KW-1185">Reference proteome</keyword>
<evidence type="ECO:0000313" key="2">
    <source>
        <dbReference type="EMBL" id="TGY01459.1"/>
    </source>
</evidence>
<sequence>METKNFFIAELLRIKKAMSSPMWRSMSLSVLFVFACMLGACSDDEEKELVKEPEPETPVDPDDPNGPDDPDTPQRDGTALFLDAAKSSGISLTELAGETNGYQLSIQTTDGSKYYIPTVGLKDALANKKVKLTFEYKCTEDIAQFNIGYSGEENMNYFGKIEADVDKDEDGWAPYSVSLVQDIEKYRWGNVDDWLGFYLQPATKTGAPVTFELRNIYLEKTDEQVEPIEPEDPNKYPLSFSSNRPSTAFENKFGRADGIEYTRNGDEYHITFVDRHYDATQSHNEHMFATDPLTKMLNVGDNQKVELVFKYKASTQYPWQFTTFFQVNEELAIFNATVVDCQNMKASANANPDSEGWATYRHDLTSMVKLYKWGQDLSVSPQIRLRFRLMRSAEITDPAHPEKYDFKEIDLKDVHLQVGDMPAPIEPEDPNVLALIFSESSTKANVTIDKIEDGQYTLSFAAGGGHGEHFIETDVLAQALTVADNQKIELVFDYKSVGKIEYPWQFTAYLRGGGIADNGNTIDMQPIEYKGDWGNIRMDITDVLKAKQWGLSVSTYKMRFRFRLVRQNGVVDNPQCPEMYGFNGIELKNVKLEIKDK</sequence>
<feature type="compositionally biased region" description="Acidic residues" evidence="1">
    <location>
        <begin position="55"/>
        <end position="71"/>
    </location>
</feature>
<proteinExistence type="predicted"/>
<comment type="caution">
    <text evidence="2">The sequence shown here is derived from an EMBL/GenBank/DDBJ whole genome shotgun (WGS) entry which is preliminary data.</text>
</comment>
<protein>
    <submittedName>
        <fullName evidence="2">Uncharacterized protein</fullName>
    </submittedName>
</protein>
<accession>A0A4S2AK40</accession>
<dbReference type="EMBL" id="SRZA01000041">
    <property type="protein sequence ID" value="TGY01459.1"/>
    <property type="molecule type" value="Genomic_DNA"/>
</dbReference>
<reference evidence="2 3" key="1">
    <citation type="submission" date="2019-04" db="EMBL/GenBank/DDBJ databases">
        <title>Microbes associate with the intestines of laboratory mice.</title>
        <authorList>
            <person name="Navarre W."/>
            <person name="Wong E."/>
            <person name="Huang K."/>
            <person name="Tropini C."/>
            <person name="Ng K."/>
            <person name="Yu B."/>
        </authorList>
    </citation>
    <scope>NUCLEOTIDE SEQUENCE [LARGE SCALE GENOMIC DNA]</scope>
    <source>
        <strain evidence="2 3">NM70_E10</strain>
    </source>
</reference>
<evidence type="ECO:0000313" key="3">
    <source>
        <dbReference type="Proteomes" id="UP000305751"/>
    </source>
</evidence>